<dbReference type="AlphaFoldDB" id="A0A5C7HZ87"/>
<keyword evidence="17" id="KW-1185">Reference proteome</keyword>
<evidence type="ECO:0000256" key="9">
    <source>
        <dbReference type="ARBA" id="ARBA00022838"/>
    </source>
</evidence>
<gene>
    <name evidence="16" type="ORF">EZV62_013653</name>
</gene>
<keyword evidence="12" id="KW-0137">Centromere</keyword>
<dbReference type="EMBL" id="VAHF01000005">
    <property type="protein sequence ID" value="TXG62290.1"/>
    <property type="molecule type" value="Genomic_DNA"/>
</dbReference>
<evidence type="ECO:0000313" key="17">
    <source>
        <dbReference type="Proteomes" id="UP000323000"/>
    </source>
</evidence>
<evidence type="ECO:0000256" key="11">
    <source>
        <dbReference type="ARBA" id="ARBA00023306"/>
    </source>
</evidence>
<dbReference type="PANTHER" id="PTHR32017:SF3">
    <property type="entry name" value="SPINDLE AND KINETOCHORE-ASSOCIATED PROTEIN 2"/>
    <property type="match status" value="1"/>
</dbReference>
<keyword evidence="11" id="KW-0131">Cell cycle</keyword>
<evidence type="ECO:0000259" key="15">
    <source>
        <dbReference type="Pfam" id="PF16740"/>
    </source>
</evidence>
<comment type="subcellular location">
    <subcellularLocation>
        <location evidence="2">Chromosome</location>
        <location evidence="2">Centromere</location>
        <location evidence="2">Kinetochore</location>
    </subcellularLocation>
    <subcellularLocation>
        <location evidence="1">Cytoplasm</location>
        <location evidence="1">Cytoskeleton</location>
        <location evidence="1">Spindle</location>
    </subcellularLocation>
</comment>
<comment type="caution">
    <text evidence="16">The sequence shown here is derived from an EMBL/GenBank/DDBJ whole genome shotgun (WGS) entry which is preliminary data.</text>
</comment>
<reference evidence="17" key="1">
    <citation type="journal article" date="2019" name="Gigascience">
        <title>De novo genome assembly of the endangered Acer yangbiense, a plant species with extremely small populations endemic to Yunnan Province, China.</title>
        <authorList>
            <person name="Yang J."/>
            <person name="Wariss H.M."/>
            <person name="Tao L."/>
            <person name="Zhang R."/>
            <person name="Yun Q."/>
            <person name="Hollingsworth P."/>
            <person name="Dao Z."/>
            <person name="Luo G."/>
            <person name="Guo H."/>
            <person name="Ma Y."/>
            <person name="Sun W."/>
        </authorList>
    </citation>
    <scope>NUCLEOTIDE SEQUENCE [LARGE SCALE GENOMIC DNA]</scope>
    <source>
        <strain evidence="17">cv. Malutang</strain>
    </source>
</reference>
<dbReference type="Proteomes" id="UP000323000">
    <property type="component" value="Chromosome 5"/>
</dbReference>
<evidence type="ECO:0000256" key="7">
    <source>
        <dbReference type="ARBA" id="ARBA00022701"/>
    </source>
</evidence>
<organism evidence="16 17">
    <name type="scientific">Acer yangbiense</name>
    <dbReference type="NCBI Taxonomy" id="1000413"/>
    <lineage>
        <taxon>Eukaryota</taxon>
        <taxon>Viridiplantae</taxon>
        <taxon>Streptophyta</taxon>
        <taxon>Embryophyta</taxon>
        <taxon>Tracheophyta</taxon>
        <taxon>Spermatophyta</taxon>
        <taxon>Magnoliopsida</taxon>
        <taxon>eudicotyledons</taxon>
        <taxon>Gunneridae</taxon>
        <taxon>Pentapetalae</taxon>
        <taxon>rosids</taxon>
        <taxon>malvids</taxon>
        <taxon>Sapindales</taxon>
        <taxon>Sapindaceae</taxon>
        <taxon>Hippocastanoideae</taxon>
        <taxon>Acereae</taxon>
        <taxon>Acer</taxon>
    </lineage>
</organism>
<evidence type="ECO:0000256" key="5">
    <source>
        <dbReference type="ARBA" id="ARBA00022490"/>
    </source>
</evidence>
<keyword evidence="10" id="KW-0206">Cytoskeleton</keyword>
<evidence type="ECO:0000256" key="6">
    <source>
        <dbReference type="ARBA" id="ARBA00022618"/>
    </source>
</evidence>
<keyword evidence="9" id="KW-0995">Kinetochore</keyword>
<name>A0A5C7HZ87_9ROSI</name>
<evidence type="ECO:0000256" key="13">
    <source>
        <dbReference type="ARBA" id="ARBA00029651"/>
    </source>
</evidence>
<dbReference type="Pfam" id="PF16740">
    <property type="entry name" value="SKA2"/>
    <property type="match status" value="1"/>
</dbReference>
<evidence type="ECO:0000256" key="8">
    <source>
        <dbReference type="ARBA" id="ARBA00022776"/>
    </source>
</evidence>
<keyword evidence="8" id="KW-0498">Mitosis</keyword>
<dbReference type="PANTHER" id="PTHR32017">
    <property type="entry name" value="SPINDLE AND KINETOCHORE-ASSOCIATED PROTEIN 2"/>
    <property type="match status" value="1"/>
</dbReference>
<keyword evidence="6" id="KW-0132">Cell division</keyword>
<feature type="coiled-coil region" evidence="14">
    <location>
        <begin position="55"/>
        <end position="82"/>
    </location>
</feature>
<accession>A0A5C7HZ87</accession>
<dbReference type="GO" id="GO:0000940">
    <property type="term" value="C:outer kinetochore"/>
    <property type="evidence" value="ECO:0007669"/>
    <property type="project" value="InterPro"/>
</dbReference>
<dbReference type="GO" id="GO:0005876">
    <property type="term" value="C:spindle microtubule"/>
    <property type="evidence" value="ECO:0007669"/>
    <property type="project" value="InterPro"/>
</dbReference>
<keyword evidence="14" id="KW-0175">Coiled coil</keyword>
<dbReference type="GO" id="GO:0008017">
    <property type="term" value="F:microtubule binding"/>
    <property type="evidence" value="ECO:0007669"/>
    <property type="project" value="InterPro"/>
</dbReference>
<dbReference type="OrthoDB" id="535916at2759"/>
<keyword evidence="5" id="KW-0963">Cytoplasm</keyword>
<dbReference type="GO" id="GO:0051301">
    <property type="term" value="P:cell division"/>
    <property type="evidence" value="ECO:0007669"/>
    <property type="project" value="UniProtKB-KW"/>
</dbReference>
<protein>
    <recommendedName>
        <fullName evidence="13">Protein FAM33A</fullName>
    </recommendedName>
</protein>
<proteinExistence type="inferred from homology"/>
<dbReference type="Gene3D" id="6.10.250.1380">
    <property type="match status" value="1"/>
</dbReference>
<comment type="similarity">
    <text evidence="3">Belongs to the SKA2 family.</text>
</comment>
<dbReference type="GO" id="GO:0007059">
    <property type="term" value="P:chromosome segregation"/>
    <property type="evidence" value="ECO:0007669"/>
    <property type="project" value="InterPro"/>
</dbReference>
<evidence type="ECO:0000256" key="4">
    <source>
        <dbReference type="ARBA" id="ARBA00022454"/>
    </source>
</evidence>
<evidence type="ECO:0000256" key="12">
    <source>
        <dbReference type="ARBA" id="ARBA00023328"/>
    </source>
</evidence>
<keyword evidence="7" id="KW-0493">Microtubule</keyword>
<evidence type="ECO:0000256" key="1">
    <source>
        <dbReference type="ARBA" id="ARBA00004186"/>
    </source>
</evidence>
<dbReference type="InterPro" id="IPR026762">
    <property type="entry name" value="Ska2"/>
</dbReference>
<dbReference type="GO" id="GO:0000278">
    <property type="term" value="P:mitotic cell cycle"/>
    <property type="evidence" value="ECO:0007669"/>
    <property type="project" value="TreeGrafter"/>
</dbReference>
<evidence type="ECO:0000256" key="14">
    <source>
        <dbReference type="SAM" id="Coils"/>
    </source>
</evidence>
<keyword evidence="4" id="KW-0158">Chromosome</keyword>
<dbReference type="InterPro" id="IPR042091">
    <property type="entry name" value="Ska2_N"/>
</dbReference>
<evidence type="ECO:0000256" key="10">
    <source>
        <dbReference type="ARBA" id="ARBA00023212"/>
    </source>
</evidence>
<evidence type="ECO:0000313" key="16">
    <source>
        <dbReference type="EMBL" id="TXG62290.1"/>
    </source>
</evidence>
<evidence type="ECO:0000256" key="3">
    <source>
        <dbReference type="ARBA" id="ARBA00010684"/>
    </source>
</evidence>
<evidence type="ECO:0000256" key="2">
    <source>
        <dbReference type="ARBA" id="ARBA00004629"/>
    </source>
</evidence>
<sequence length="154" mass="17563">MGHHNYPQNHQAIDGLMSLLTKSNHELATIHYQLEKEFQKIYPENANPMKLVSRVKKLQEDLSTLKDQCQELLAAKQDLIDKAQTTIIGNRTLVRRMQASLGVPGESEDPAFDSFKQVIDEWTVQVRSRTGDEKHESDSEDINKLLFSSIVESN</sequence>
<feature type="domain" description="Ska2 N-terminal" evidence="15">
    <location>
        <begin position="10"/>
        <end position="115"/>
    </location>
</feature>